<organism evidence="9 10">
    <name type="scientific">Elasticomyces elasticus</name>
    <dbReference type="NCBI Taxonomy" id="574655"/>
    <lineage>
        <taxon>Eukaryota</taxon>
        <taxon>Fungi</taxon>
        <taxon>Dikarya</taxon>
        <taxon>Ascomycota</taxon>
        <taxon>Pezizomycotina</taxon>
        <taxon>Dothideomycetes</taxon>
        <taxon>Dothideomycetidae</taxon>
        <taxon>Mycosphaerellales</taxon>
        <taxon>Teratosphaeriaceae</taxon>
        <taxon>Elasticomyces</taxon>
    </lineage>
</organism>
<evidence type="ECO:0000256" key="3">
    <source>
        <dbReference type="ARBA" id="ARBA00022723"/>
    </source>
</evidence>
<feature type="binding site" evidence="7">
    <location>
        <position position="48"/>
    </location>
    <ligand>
        <name>Zn(2+)</name>
        <dbReference type="ChEBI" id="CHEBI:29105"/>
    </ligand>
</feature>
<sequence>MANGSADISAFQQALENNKKWASETDSKLFEKTAAGQSPQILWIGCSDSRVPETTVLNLKPGDVFTHRNIANVVSPTDLSLLSVVEFSVFHLKVKHIVVCGHSKCGGVQGSLQNVQLGGPLDIWLQPVRSLREKHAAELKGKSVDEQKEIMSKANVQQGIEVLRRIPVVIDAIKDRGLQIHGLIYDLASGKLEDVDCDETDDVAVLREDAFRRQAAVIR</sequence>
<accession>A0AAN7WBH8</accession>
<dbReference type="GO" id="GO:0004089">
    <property type="term" value="F:carbonate dehydratase activity"/>
    <property type="evidence" value="ECO:0007669"/>
    <property type="project" value="UniProtKB-UniRule"/>
</dbReference>
<dbReference type="Proteomes" id="UP001310594">
    <property type="component" value="Unassembled WGS sequence"/>
</dbReference>
<keyword evidence="3 7" id="KW-0479">Metal-binding</keyword>
<evidence type="ECO:0000313" key="10">
    <source>
        <dbReference type="Proteomes" id="UP001310594"/>
    </source>
</evidence>
<evidence type="ECO:0000256" key="6">
    <source>
        <dbReference type="ARBA" id="ARBA00048348"/>
    </source>
</evidence>
<comment type="catalytic activity">
    <reaction evidence="6 8">
        <text>hydrogencarbonate + H(+) = CO2 + H2O</text>
        <dbReference type="Rhea" id="RHEA:10748"/>
        <dbReference type="ChEBI" id="CHEBI:15377"/>
        <dbReference type="ChEBI" id="CHEBI:15378"/>
        <dbReference type="ChEBI" id="CHEBI:16526"/>
        <dbReference type="ChEBI" id="CHEBI:17544"/>
        <dbReference type="EC" id="4.2.1.1"/>
    </reaction>
</comment>
<dbReference type="PANTHER" id="PTHR11002:SF76">
    <property type="entry name" value="CARBONIC ANHYDRASE"/>
    <property type="match status" value="1"/>
</dbReference>
<protein>
    <recommendedName>
        <fullName evidence="2 8">Carbonic anhydrase</fullName>
        <ecNumber evidence="2 8">4.2.1.1</ecNumber>
    </recommendedName>
    <alternativeName>
        <fullName evidence="8">Carbonate dehydratase</fullName>
    </alternativeName>
</protein>
<dbReference type="PANTHER" id="PTHR11002">
    <property type="entry name" value="CARBONIC ANHYDRASE"/>
    <property type="match status" value="1"/>
</dbReference>
<feature type="binding site" evidence="7">
    <location>
        <position position="105"/>
    </location>
    <ligand>
        <name>Zn(2+)</name>
        <dbReference type="ChEBI" id="CHEBI:29105"/>
    </ligand>
</feature>
<name>A0AAN7WBH8_9PEZI</name>
<proteinExistence type="inferred from homology"/>
<feature type="binding site" evidence="7">
    <location>
        <position position="102"/>
    </location>
    <ligand>
        <name>Zn(2+)</name>
        <dbReference type="ChEBI" id="CHEBI:29105"/>
    </ligand>
</feature>
<dbReference type="InterPro" id="IPR036874">
    <property type="entry name" value="Carbonic_anhydrase_sf"/>
</dbReference>
<dbReference type="CDD" id="cd00883">
    <property type="entry name" value="beta_CA_cladeA"/>
    <property type="match status" value="1"/>
</dbReference>
<comment type="similarity">
    <text evidence="1 8">Belongs to the beta-class carbonic anhydrase family.</text>
</comment>
<dbReference type="InterPro" id="IPR001765">
    <property type="entry name" value="Carbonic_anhydrase"/>
</dbReference>
<dbReference type="AlphaFoldDB" id="A0AAN7WBH8"/>
<evidence type="ECO:0000256" key="5">
    <source>
        <dbReference type="ARBA" id="ARBA00023239"/>
    </source>
</evidence>
<dbReference type="EC" id="4.2.1.1" evidence="2 8"/>
<evidence type="ECO:0000256" key="8">
    <source>
        <dbReference type="RuleBase" id="RU003956"/>
    </source>
</evidence>
<comment type="function">
    <text evidence="8">Reversible hydration of carbon dioxide.</text>
</comment>
<gene>
    <name evidence="9" type="ORF">LTR97_001099</name>
</gene>
<dbReference type="GO" id="GO:0034599">
    <property type="term" value="P:cellular response to oxidative stress"/>
    <property type="evidence" value="ECO:0007669"/>
    <property type="project" value="TreeGrafter"/>
</dbReference>
<comment type="cofactor">
    <cofactor evidence="7">
        <name>Zn(2+)</name>
        <dbReference type="ChEBI" id="CHEBI:29105"/>
    </cofactor>
    <text evidence="7">Binds 1 zinc ion per subunit.</text>
</comment>
<dbReference type="SUPFAM" id="SSF53056">
    <property type="entry name" value="beta-carbonic anhydrase, cab"/>
    <property type="match status" value="1"/>
</dbReference>
<evidence type="ECO:0000256" key="2">
    <source>
        <dbReference type="ARBA" id="ARBA00012925"/>
    </source>
</evidence>
<evidence type="ECO:0000256" key="4">
    <source>
        <dbReference type="ARBA" id="ARBA00022833"/>
    </source>
</evidence>
<dbReference type="SMART" id="SM00947">
    <property type="entry name" value="Pro_CA"/>
    <property type="match status" value="1"/>
</dbReference>
<evidence type="ECO:0000256" key="1">
    <source>
        <dbReference type="ARBA" id="ARBA00006217"/>
    </source>
</evidence>
<dbReference type="EMBL" id="JAVRQU010000002">
    <property type="protein sequence ID" value="KAK5706113.1"/>
    <property type="molecule type" value="Genomic_DNA"/>
</dbReference>
<keyword evidence="5 8" id="KW-0456">Lyase</keyword>
<feature type="binding site" evidence="7">
    <location>
        <position position="46"/>
    </location>
    <ligand>
        <name>Zn(2+)</name>
        <dbReference type="ChEBI" id="CHEBI:29105"/>
    </ligand>
</feature>
<keyword evidence="4 7" id="KW-0862">Zinc</keyword>
<dbReference type="GO" id="GO:0008270">
    <property type="term" value="F:zinc ion binding"/>
    <property type="evidence" value="ECO:0007669"/>
    <property type="project" value="UniProtKB-UniRule"/>
</dbReference>
<reference evidence="9" key="1">
    <citation type="submission" date="2023-08" db="EMBL/GenBank/DDBJ databases">
        <title>Black Yeasts Isolated from many extreme environments.</title>
        <authorList>
            <person name="Coleine C."/>
            <person name="Stajich J.E."/>
            <person name="Selbmann L."/>
        </authorList>
    </citation>
    <scope>NUCLEOTIDE SEQUENCE</scope>
    <source>
        <strain evidence="9">CCFEE 5810</strain>
    </source>
</reference>
<comment type="caution">
    <text evidence="9">The sequence shown here is derived from an EMBL/GenBank/DDBJ whole genome shotgun (WGS) entry which is preliminary data.</text>
</comment>
<dbReference type="Gene3D" id="3.40.1050.10">
    <property type="entry name" value="Carbonic anhydrase"/>
    <property type="match status" value="1"/>
</dbReference>
<dbReference type="Pfam" id="PF00484">
    <property type="entry name" value="Pro_CA"/>
    <property type="match status" value="1"/>
</dbReference>
<dbReference type="GO" id="GO:0005737">
    <property type="term" value="C:cytoplasm"/>
    <property type="evidence" value="ECO:0007669"/>
    <property type="project" value="TreeGrafter"/>
</dbReference>
<evidence type="ECO:0000256" key="7">
    <source>
        <dbReference type="PIRSR" id="PIRSR601765-1"/>
    </source>
</evidence>
<evidence type="ECO:0000313" key="9">
    <source>
        <dbReference type="EMBL" id="KAK5706113.1"/>
    </source>
</evidence>
<dbReference type="GO" id="GO:0071244">
    <property type="term" value="P:cellular response to carbon dioxide"/>
    <property type="evidence" value="ECO:0007669"/>
    <property type="project" value="TreeGrafter"/>
</dbReference>